<dbReference type="AlphaFoldDB" id="L9WQ79"/>
<dbReference type="OrthoDB" id="205804at2157"/>
<gene>
    <name evidence="2" type="ORF">C493_16931</name>
</gene>
<evidence type="ECO:0000313" key="2">
    <source>
        <dbReference type="EMBL" id="ELY51634.1"/>
    </source>
</evidence>
<dbReference type="Proteomes" id="UP000011602">
    <property type="component" value="Unassembled WGS sequence"/>
</dbReference>
<keyword evidence="1" id="KW-0472">Membrane</keyword>
<keyword evidence="1" id="KW-1133">Transmembrane helix</keyword>
<evidence type="ECO:0000313" key="3">
    <source>
        <dbReference type="Proteomes" id="UP000011602"/>
    </source>
</evidence>
<name>L9WQ79_9EURY</name>
<proteinExistence type="predicted"/>
<dbReference type="RefSeq" id="WP_007260647.1">
    <property type="nucleotide sequence ID" value="NZ_AOHZ01000081.1"/>
</dbReference>
<accession>L9WQ79</accession>
<protein>
    <submittedName>
        <fullName evidence="2">Uncharacterized protein</fullName>
    </submittedName>
</protein>
<feature type="transmembrane region" description="Helical" evidence="1">
    <location>
        <begin position="21"/>
        <end position="41"/>
    </location>
</feature>
<dbReference type="PATRIC" id="fig|1227499.3.peg.3474"/>
<dbReference type="STRING" id="1227499.C493_16931"/>
<dbReference type="eggNOG" id="arCOG07558">
    <property type="taxonomic scope" value="Archaea"/>
</dbReference>
<reference evidence="2 3" key="1">
    <citation type="journal article" date="2014" name="PLoS Genet.">
        <title>Phylogenetically driven sequencing of extremely halophilic archaea reveals strategies for static and dynamic osmo-response.</title>
        <authorList>
            <person name="Becker E.A."/>
            <person name="Seitzer P.M."/>
            <person name="Tritt A."/>
            <person name="Larsen D."/>
            <person name="Krusor M."/>
            <person name="Yao A.I."/>
            <person name="Wu D."/>
            <person name="Madern D."/>
            <person name="Eisen J.A."/>
            <person name="Darling A.E."/>
            <person name="Facciotti M.T."/>
        </authorList>
    </citation>
    <scope>NUCLEOTIDE SEQUENCE [LARGE SCALE GENOMIC DNA]</scope>
    <source>
        <strain evidence="2 3">JCM 12255</strain>
    </source>
</reference>
<comment type="caution">
    <text evidence="2">The sequence shown here is derived from an EMBL/GenBank/DDBJ whole genome shotgun (WGS) entry which is preliminary data.</text>
</comment>
<dbReference type="EMBL" id="AOHZ01000081">
    <property type="protein sequence ID" value="ELY51634.1"/>
    <property type="molecule type" value="Genomic_DNA"/>
</dbReference>
<keyword evidence="3" id="KW-1185">Reference proteome</keyword>
<sequence>MRRGDRDPGRRRSSSSLTNPSDRLKIAFVALVGLSGGMMALQGGASLQVIGAMVLGGVVVGGALLWYLLWILG</sequence>
<organism evidence="2 3">
    <name type="scientific">Natronolimnohabitans innermongolicus JCM 12255</name>
    <dbReference type="NCBI Taxonomy" id="1227499"/>
    <lineage>
        <taxon>Archaea</taxon>
        <taxon>Methanobacteriati</taxon>
        <taxon>Methanobacteriota</taxon>
        <taxon>Stenosarchaea group</taxon>
        <taxon>Halobacteria</taxon>
        <taxon>Halobacteriales</taxon>
        <taxon>Natrialbaceae</taxon>
        <taxon>Natronolimnohabitans</taxon>
    </lineage>
</organism>
<keyword evidence="1" id="KW-0812">Transmembrane</keyword>
<feature type="transmembrane region" description="Helical" evidence="1">
    <location>
        <begin position="47"/>
        <end position="72"/>
    </location>
</feature>
<evidence type="ECO:0000256" key="1">
    <source>
        <dbReference type="SAM" id="Phobius"/>
    </source>
</evidence>